<feature type="transmembrane region" description="Helical" evidence="7">
    <location>
        <begin position="342"/>
        <end position="361"/>
    </location>
</feature>
<feature type="domain" description="ABC transporter" evidence="8">
    <location>
        <begin position="1307"/>
        <end position="1541"/>
    </location>
</feature>
<name>A0A2W1BCS5_HELAM</name>
<evidence type="ECO:0000256" key="1">
    <source>
        <dbReference type="ARBA" id="ARBA00004141"/>
    </source>
</evidence>
<dbReference type="SMART" id="SM00382">
    <property type="entry name" value="AAA"/>
    <property type="match status" value="2"/>
</dbReference>
<dbReference type="GO" id="GO:0140359">
    <property type="term" value="F:ABC-type transporter activity"/>
    <property type="evidence" value="ECO:0007669"/>
    <property type="project" value="InterPro"/>
</dbReference>
<dbReference type="PROSITE" id="PS50893">
    <property type="entry name" value="ABC_TRANSPORTER_2"/>
    <property type="match status" value="2"/>
</dbReference>
<keyword evidence="10" id="KW-1185">Reference proteome</keyword>
<feature type="transmembrane region" description="Helical" evidence="7">
    <location>
        <begin position="1132"/>
        <end position="1150"/>
    </location>
</feature>
<gene>
    <name evidence="9" type="primary">HaOG200332</name>
    <name evidence="9" type="ORF">B5X24_HaOG200332</name>
</gene>
<dbReference type="InterPro" id="IPR013525">
    <property type="entry name" value="ABC2_TM"/>
</dbReference>
<dbReference type="InterPro" id="IPR003593">
    <property type="entry name" value="AAA+_ATPase"/>
</dbReference>
<sequence length="1636" mass="183719">MKCNMRVLTVLMWKHAVVRARRFIHTAVDLASPLMFFILLFVLKSYINMNPENSRRVKDPVANTDIIPLSELMPGPYYVLYTPDTPLTNSLMDDVGPKLNLQRLDSFPDRTKKGYFAYKNESELEPFIRNMGISDAIIIFQKMSGETWPERLNYTIRLKHEFLTGTYSSLDDSPGPHRNFGFKYGMFMRIQWAIDTSYIKLLTGSEITQNLSIQEFPYYERSVNTDVAIVCILLQVLCWLSLMLTFVFLMCRLLEERSSGIQELMKMVGVSLNTLGVTHFLNILPCGLVFAIVGSVLLKVTAQPLIPHTNGFLIFLMLILYFNSVVALAFACSYISKGTHYAATLSVLAYILLWIPTRVASEHNISPALTLLTGFFPHAPMYWFWDEVANIEMFGAGITFKNIATRHDKVSVAISFFFLILQSALYYVFAWYLSLVRPGRYGQALPWNFPFKASYWRNKNEVRPDGDEEEEDPIAHDPRYFETAPSHMDVGIKIVNVSKVFAKQVALRNVSLEVYKGEITVLLGHNGAGKTTLMSIITGMTSATEGKVYVNGKDTVTQRDEVRQNIGLCPQHNLFFPNLTVQQHIMFFTLLKRGSYKQAVESSVTLATRLGLRDKLHAQAHELSGGMKRRAQLACALAGGASVLVLDEPTSGLDVETRRELWDLLLALRGERTVLLTTHFMEEADALGDRVAALHLGKLRCFASSMHLKKAVGTGYRLSFTTIGTPKDQAITKVVTSHVHDATLKEKTINSLSYNLPAAASAKFPALFTALESKRSELGIDSIGVGVSTLEEVFLKLCSDVDTTISEDEVDNVHEPERTPIRITGIPLYLRQLYVLLKRQVKFALYKKWNFLILQVILPIIMIMVLTDLFNNKLSQPTRELDMNLDIYADRPERRILYRTDLTDISTDAIERSYKKIKFEKVANVADAALRTAEQDILEYNKYLVGFEVNETDAKILYTTTIRHAAPVALNLLSNILATRYMSWADGHSLTARNDPVRRQEAPAPTVPHSPKDMVTAVTWCVCITFILLATNINCVALPCKERQTGSRHIHVMSGCPAELHWMATLTWHMCVCGVALVLPTVIAAVLFEQDNTINQPDFIATFALVMLLGSMSFFALMYLVSFNFGERSTSIILVALIIVCGIVTPFMKAGQELFEENYRGFTYYLLTVMAYIAAPHTLTTAALHCVNVARLNAWCPLVRDKCPAPFVKEMGFDVAKCCAGEKPRCYLCIDDYSPGEEIIILFVQFTITMAMVILTQRGIFNGVRDKLVNARYVPPPVPQEDEMVRAEKAYVSKAITLPTKQIPDAMLVNDLHKNYVGFLKKCNAVKGVSFSVKKGECFGLLGVNGAGKSTTFKMLTAEICPTRGNIFGNGYHLKRGNSQYLQTLGYCPQFFGLDMFQTGEDNLRLMLTLRGFDKQLVEEEVKTWIHIVGLEKYAKRRVTSYSGGCVRRLGAAAALCTRSSLALLDEPSAGVDVAARRRLWAAIRRALHHKRALIITSHSMDEMEALCNRIAIMSAGTVRAIGTPTGLRAAHAQGHAVVFKLKHQEAQDEVDGAKTHVGRLKGKLHDKFNCTLKDEHKTMLHYHINETMRYSDLFAQLEAMRAEFPSLIEDYSVTETTLEEVFLSFAKEQGSHDTV</sequence>
<dbReference type="SUPFAM" id="SSF52540">
    <property type="entry name" value="P-loop containing nucleoside triphosphate hydrolases"/>
    <property type="match status" value="2"/>
</dbReference>
<evidence type="ECO:0000313" key="10">
    <source>
        <dbReference type="Proteomes" id="UP000249218"/>
    </source>
</evidence>
<keyword evidence="3" id="KW-0547">Nucleotide-binding</keyword>
<keyword evidence="2 7" id="KW-0812">Transmembrane</keyword>
<dbReference type="GO" id="GO:0016020">
    <property type="term" value="C:membrane"/>
    <property type="evidence" value="ECO:0007669"/>
    <property type="project" value="UniProtKB-SubCell"/>
</dbReference>
<dbReference type="InterPro" id="IPR027417">
    <property type="entry name" value="P-loop_NTPase"/>
</dbReference>
<feature type="transmembrane region" description="Helical" evidence="7">
    <location>
        <begin position="1099"/>
        <end position="1120"/>
    </location>
</feature>
<evidence type="ECO:0000313" key="9">
    <source>
        <dbReference type="EMBL" id="PZC73059.1"/>
    </source>
</evidence>
<dbReference type="CDD" id="cd03263">
    <property type="entry name" value="ABC_subfamily_A"/>
    <property type="match status" value="2"/>
</dbReference>
<dbReference type="InterPro" id="IPR017871">
    <property type="entry name" value="ABC_transporter-like_CS"/>
</dbReference>
<accession>A0A2W1BCS5</accession>
<keyword evidence="4" id="KW-0067">ATP-binding</keyword>
<dbReference type="Pfam" id="PF23321">
    <property type="entry name" value="R1_ABCA1"/>
    <property type="match status" value="1"/>
</dbReference>
<feature type="transmembrane region" description="Helical" evidence="7">
    <location>
        <begin position="410"/>
        <end position="433"/>
    </location>
</feature>
<protein>
    <recommendedName>
        <fullName evidence="8">ABC transporter domain-containing protein</fullName>
    </recommendedName>
</protein>
<proteinExistence type="predicted"/>
<feature type="transmembrane region" description="Helical" evidence="7">
    <location>
        <begin position="280"/>
        <end position="300"/>
    </location>
</feature>
<dbReference type="GO" id="GO:0005319">
    <property type="term" value="F:lipid transporter activity"/>
    <property type="evidence" value="ECO:0007669"/>
    <property type="project" value="TreeGrafter"/>
</dbReference>
<dbReference type="Proteomes" id="UP000249218">
    <property type="component" value="Unassembled WGS sequence"/>
</dbReference>
<evidence type="ECO:0000256" key="6">
    <source>
        <dbReference type="ARBA" id="ARBA00023136"/>
    </source>
</evidence>
<dbReference type="OrthoDB" id="10255969at2759"/>
<dbReference type="Pfam" id="PF12698">
    <property type="entry name" value="ABC2_membrane_3"/>
    <property type="match status" value="2"/>
</dbReference>
<evidence type="ECO:0000259" key="8">
    <source>
        <dbReference type="PROSITE" id="PS50893"/>
    </source>
</evidence>
<dbReference type="PANTHER" id="PTHR19229:SF250">
    <property type="entry name" value="ABC TRANSPORTER DOMAIN-CONTAINING PROTEIN-RELATED"/>
    <property type="match status" value="1"/>
</dbReference>
<dbReference type="FunFam" id="3.40.50.300:FF:000436">
    <property type="entry name" value="ATP binding cassette subfamily A member 9"/>
    <property type="match status" value="1"/>
</dbReference>
<dbReference type="GO" id="GO:0005524">
    <property type="term" value="F:ATP binding"/>
    <property type="evidence" value="ECO:0007669"/>
    <property type="project" value="UniProtKB-KW"/>
</dbReference>
<dbReference type="EMBL" id="KZ150130">
    <property type="protein sequence ID" value="PZC73059.1"/>
    <property type="molecule type" value="Genomic_DNA"/>
</dbReference>
<keyword evidence="5 7" id="KW-1133">Transmembrane helix</keyword>
<dbReference type="InterPro" id="IPR056264">
    <property type="entry name" value="R2_ABCA1-4-like"/>
</dbReference>
<comment type="subcellular location">
    <subcellularLocation>
        <location evidence="1">Membrane</location>
        <topology evidence="1">Multi-pass membrane protein</topology>
    </subcellularLocation>
</comment>
<dbReference type="GO" id="GO:0016887">
    <property type="term" value="F:ATP hydrolysis activity"/>
    <property type="evidence" value="ECO:0007669"/>
    <property type="project" value="InterPro"/>
</dbReference>
<keyword evidence="6 7" id="KW-0472">Membrane</keyword>
<feature type="transmembrane region" description="Helical" evidence="7">
    <location>
        <begin position="30"/>
        <end position="47"/>
    </location>
</feature>
<organism evidence="9 10">
    <name type="scientific">Helicoverpa armigera</name>
    <name type="common">Cotton bollworm</name>
    <name type="synonym">Heliothis armigera</name>
    <dbReference type="NCBI Taxonomy" id="29058"/>
    <lineage>
        <taxon>Eukaryota</taxon>
        <taxon>Metazoa</taxon>
        <taxon>Ecdysozoa</taxon>
        <taxon>Arthropoda</taxon>
        <taxon>Hexapoda</taxon>
        <taxon>Insecta</taxon>
        <taxon>Pterygota</taxon>
        <taxon>Neoptera</taxon>
        <taxon>Endopterygota</taxon>
        <taxon>Lepidoptera</taxon>
        <taxon>Glossata</taxon>
        <taxon>Ditrysia</taxon>
        <taxon>Noctuoidea</taxon>
        <taxon>Noctuidae</taxon>
        <taxon>Heliothinae</taxon>
        <taxon>Helicoverpa</taxon>
    </lineage>
</organism>
<dbReference type="InterPro" id="IPR003439">
    <property type="entry name" value="ABC_transporter-like_ATP-bd"/>
</dbReference>
<reference evidence="9 10" key="1">
    <citation type="journal article" date="2017" name="BMC Biol.">
        <title>Genomic innovations, transcriptional plasticity and gene loss underlying the evolution and divergence of two highly polyphagous and invasive Helicoverpa pest species.</title>
        <authorList>
            <person name="Pearce S.L."/>
            <person name="Clarke D.F."/>
            <person name="East P.D."/>
            <person name="Elfekih S."/>
            <person name="Gordon K.H."/>
            <person name="Jermiin L.S."/>
            <person name="McGaughran A."/>
            <person name="Oakeshott J.G."/>
            <person name="Papanikolaou A."/>
            <person name="Perera O.P."/>
            <person name="Rane R.V."/>
            <person name="Richards S."/>
            <person name="Tay W.T."/>
            <person name="Walsh T.K."/>
            <person name="Anderson A."/>
            <person name="Anderson C.J."/>
            <person name="Asgari S."/>
            <person name="Board P.G."/>
            <person name="Bretschneider A."/>
            <person name="Campbell P.M."/>
            <person name="Chertemps T."/>
            <person name="Christeller J.T."/>
            <person name="Coppin C.W."/>
            <person name="Downes S.J."/>
            <person name="Duan G."/>
            <person name="Farnsworth C.A."/>
            <person name="Good R.T."/>
            <person name="Han L.B."/>
            <person name="Han Y.C."/>
            <person name="Hatje K."/>
            <person name="Horne I."/>
            <person name="Huang Y.P."/>
            <person name="Hughes D.S."/>
            <person name="Jacquin-Joly E."/>
            <person name="James W."/>
            <person name="Jhangiani S."/>
            <person name="Kollmar M."/>
            <person name="Kuwar S.S."/>
            <person name="Li S."/>
            <person name="Liu N.Y."/>
            <person name="Maibeche M.T."/>
            <person name="Miller J.R."/>
            <person name="Montagne N."/>
            <person name="Perry T."/>
            <person name="Qu J."/>
            <person name="Song S.V."/>
            <person name="Sutton G.G."/>
            <person name="Vogel H."/>
            <person name="Walenz B.P."/>
            <person name="Xu W."/>
            <person name="Zhang H.J."/>
            <person name="Zou Z."/>
            <person name="Batterham P."/>
            <person name="Edwards O.R."/>
            <person name="Feyereisen R."/>
            <person name="Gibbs R.A."/>
            <person name="Heckel D.G."/>
            <person name="McGrath A."/>
            <person name="Robin C."/>
            <person name="Scherer S.E."/>
            <person name="Worley K.C."/>
            <person name="Wu Y.D."/>
        </authorList>
    </citation>
    <scope>NUCLEOTIDE SEQUENCE [LARGE SCALE GENOMIC DNA]</scope>
    <source>
        <strain evidence="9">Harm_GR_Male_#8</strain>
        <tissue evidence="9">Whole organism</tissue>
    </source>
</reference>
<dbReference type="Gene3D" id="3.40.50.300">
    <property type="entry name" value="P-loop containing nucleotide triphosphate hydrolases"/>
    <property type="match status" value="2"/>
</dbReference>
<evidence type="ECO:0000256" key="5">
    <source>
        <dbReference type="ARBA" id="ARBA00022989"/>
    </source>
</evidence>
<dbReference type="PROSITE" id="PS00211">
    <property type="entry name" value="ABC_TRANSPORTER_1"/>
    <property type="match status" value="1"/>
</dbReference>
<feature type="transmembrane region" description="Helical" evidence="7">
    <location>
        <begin position="1017"/>
        <end position="1039"/>
    </location>
</feature>
<dbReference type="PANTHER" id="PTHR19229">
    <property type="entry name" value="ATP-BINDING CASSETTE TRANSPORTER SUBFAMILY A ABCA"/>
    <property type="match status" value="1"/>
</dbReference>
<feature type="transmembrane region" description="Helical" evidence="7">
    <location>
        <begin position="312"/>
        <end position="336"/>
    </location>
</feature>
<feature type="transmembrane region" description="Helical" evidence="7">
    <location>
        <begin position="227"/>
        <end position="249"/>
    </location>
</feature>
<feature type="transmembrane region" description="Helical" evidence="7">
    <location>
        <begin position="1060"/>
        <end position="1087"/>
    </location>
</feature>
<dbReference type="InterPro" id="IPR026082">
    <property type="entry name" value="ABCA"/>
</dbReference>
<evidence type="ECO:0000256" key="2">
    <source>
        <dbReference type="ARBA" id="ARBA00022692"/>
    </source>
</evidence>
<evidence type="ECO:0000256" key="3">
    <source>
        <dbReference type="ARBA" id="ARBA00022741"/>
    </source>
</evidence>
<evidence type="ECO:0000256" key="7">
    <source>
        <dbReference type="SAM" id="Phobius"/>
    </source>
</evidence>
<feature type="transmembrane region" description="Helical" evidence="7">
    <location>
        <begin position="849"/>
        <end position="870"/>
    </location>
</feature>
<feature type="transmembrane region" description="Helical" evidence="7">
    <location>
        <begin position="1162"/>
        <end position="1184"/>
    </location>
</feature>
<evidence type="ECO:0000256" key="4">
    <source>
        <dbReference type="ARBA" id="ARBA00022840"/>
    </source>
</evidence>
<feature type="domain" description="ABC transporter" evidence="8">
    <location>
        <begin position="492"/>
        <end position="721"/>
    </location>
</feature>
<dbReference type="Pfam" id="PF00005">
    <property type="entry name" value="ABC_tran"/>
    <property type="match status" value="2"/>
</dbReference>